<organism evidence="7 8">
    <name type="scientific">Manihot esculenta</name>
    <name type="common">Cassava</name>
    <name type="synonym">Jatropha manihot</name>
    <dbReference type="NCBI Taxonomy" id="3983"/>
    <lineage>
        <taxon>Eukaryota</taxon>
        <taxon>Viridiplantae</taxon>
        <taxon>Streptophyta</taxon>
        <taxon>Embryophyta</taxon>
        <taxon>Tracheophyta</taxon>
        <taxon>Spermatophyta</taxon>
        <taxon>Magnoliopsida</taxon>
        <taxon>eudicotyledons</taxon>
        <taxon>Gunneridae</taxon>
        <taxon>Pentapetalae</taxon>
        <taxon>rosids</taxon>
        <taxon>fabids</taxon>
        <taxon>Malpighiales</taxon>
        <taxon>Euphorbiaceae</taxon>
        <taxon>Crotonoideae</taxon>
        <taxon>Manihoteae</taxon>
        <taxon>Manihot</taxon>
    </lineage>
</organism>
<evidence type="ECO:0000256" key="6">
    <source>
        <dbReference type="SAM" id="SignalP"/>
    </source>
</evidence>
<comment type="subcellular location">
    <subcellularLocation>
        <location evidence="1">Secreted</location>
        <location evidence="1">Extracellular space</location>
        <location evidence="1">Apoplast</location>
    </subcellularLocation>
</comment>
<dbReference type="InterPro" id="IPR006766">
    <property type="entry name" value="EXORDIUM-like"/>
</dbReference>
<dbReference type="Gramene" id="Manes.05G000200.1.v8.1">
    <property type="protein sequence ID" value="Manes.05G000200.1.v8.1.CDS.1"/>
    <property type="gene ID" value="Manes.05G000200.v8.1"/>
</dbReference>
<reference evidence="8" key="1">
    <citation type="journal article" date="2016" name="Nat. Biotechnol.">
        <title>Sequencing wild and cultivated cassava and related species reveals extensive interspecific hybridization and genetic diversity.</title>
        <authorList>
            <person name="Bredeson J.V."/>
            <person name="Lyons J.B."/>
            <person name="Prochnik S.E."/>
            <person name="Wu G.A."/>
            <person name="Ha C.M."/>
            <person name="Edsinger-Gonzales E."/>
            <person name="Grimwood J."/>
            <person name="Schmutz J."/>
            <person name="Rabbi I.Y."/>
            <person name="Egesi C."/>
            <person name="Nauluvula P."/>
            <person name="Lebot V."/>
            <person name="Ndunguru J."/>
            <person name="Mkamilo G."/>
            <person name="Bart R.S."/>
            <person name="Setter T.L."/>
            <person name="Gleadow R.M."/>
            <person name="Kulakow P."/>
            <person name="Ferguson M.E."/>
            <person name="Rounsley S."/>
            <person name="Rokhsar D.S."/>
        </authorList>
    </citation>
    <scope>NUCLEOTIDE SEQUENCE [LARGE SCALE GENOMIC DNA]</scope>
    <source>
        <strain evidence="8">cv. AM560-2</strain>
    </source>
</reference>
<dbReference type="OMA" id="CMGSCGF"/>
<dbReference type="OrthoDB" id="2016249at2759"/>
<evidence type="ECO:0000256" key="5">
    <source>
        <dbReference type="ARBA" id="ARBA00023591"/>
    </source>
</evidence>
<comment type="caution">
    <text evidence="7">The sequence shown here is derived from an EMBL/GenBank/DDBJ whole genome shotgun (WGS) entry which is preliminary data.</text>
</comment>
<proteinExistence type="inferred from homology"/>
<evidence type="ECO:0000256" key="2">
    <source>
        <dbReference type="ARBA" id="ARBA00022523"/>
    </source>
</evidence>
<keyword evidence="3" id="KW-0964">Secreted</keyword>
<keyword evidence="2" id="KW-0052">Apoplast</keyword>
<dbReference type="Proteomes" id="UP000091857">
    <property type="component" value="Chromosome 5"/>
</dbReference>
<dbReference type="PANTHER" id="PTHR31279:SF58">
    <property type="entry name" value="PROTEIN EXORDIUM-LIKE 2"/>
    <property type="match status" value="1"/>
</dbReference>
<dbReference type="Pfam" id="PF04674">
    <property type="entry name" value="Phi_1"/>
    <property type="match status" value="1"/>
</dbReference>
<dbReference type="GO" id="GO:0048046">
    <property type="term" value="C:apoplast"/>
    <property type="evidence" value="ECO:0007669"/>
    <property type="project" value="UniProtKB-SubCell"/>
</dbReference>
<evidence type="ECO:0000313" key="7">
    <source>
        <dbReference type="EMBL" id="OAY48718.1"/>
    </source>
</evidence>
<accession>A0A2C9VU22</accession>
<protein>
    <submittedName>
        <fullName evidence="7">Uncharacterized protein</fullName>
    </submittedName>
</protein>
<evidence type="ECO:0000256" key="4">
    <source>
        <dbReference type="ARBA" id="ARBA00022729"/>
    </source>
</evidence>
<dbReference type="AlphaFoldDB" id="A0A2C9VU22"/>
<dbReference type="PANTHER" id="PTHR31279">
    <property type="entry name" value="PROTEIN EXORDIUM-LIKE 5"/>
    <property type="match status" value="1"/>
</dbReference>
<keyword evidence="4 6" id="KW-0732">Signal</keyword>
<dbReference type="EMBL" id="CM004391">
    <property type="protein sequence ID" value="OAY48718.1"/>
    <property type="molecule type" value="Genomic_DNA"/>
</dbReference>
<keyword evidence="8" id="KW-1185">Reference proteome</keyword>
<comment type="similarity">
    <text evidence="5">Belongs to the EXORDIUM family.</text>
</comment>
<gene>
    <name evidence="7" type="ORF">MANES_05G000200v8</name>
</gene>
<sequence>MLTRSLLCPLITIVALALSQGSHANQNQTRSSSAALTSASFVYHGGPLLNQPRSINVYLIWYGAFSMKDKSIVLDFFASFNPKVLNPRLQPTVLTWWKITASYKDKAHKPVSRAFRVVKQVGDAYSLGKNIRRAQVADVVKNKIKAKKLPEDSNGFYLVLTSKDTIVENFCRNSCGFHDSVQISKGKLVYGHVGDSGQCSGFCAWPYAVPPYGPPGPPLVAPNGVSVDGIIINIATVLAGATTNPYKNGYFQGDALAPLEAVSACPGIFGAGAYPGYPGKLIVDKATKASYNAYGANSKKFLVPAIWDLLTSACKPVAT</sequence>
<evidence type="ECO:0000256" key="1">
    <source>
        <dbReference type="ARBA" id="ARBA00004271"/>
    </source>
</evidence>
<feature type="signal peptide" evidence="6">
    <location>
        <begin position="1"/>
        <end position="24"/>
    </location>
</feature>
<name>A0A2C9VU22_MANES</name>
<evidence type="ECO:0000313" key="8">
    <source>
        <dbReference type="Proteomes" id="UP000091857"/>
    </source>
</evidence>
<feature type="chain" id="PRO_5012858546" evidence="6">
    <location>
        <begin position="25"/>
        <end position="319"/>
    </location>
</feature>
<evidence type="ECO:0000256" key="3">
    <source>
        <dbReference type="ARBA" id="ARBA00022525"/>
    </source>
</evidence>